<feature type="domain" description="CUB" evidence="7">
    <location>
        <begin position="20"/>
        <end position="149"/>
    </location>
</feature>
<dbReference type="PROSITE" id="PS50923">
    <property type="entry name" value="SUSHI"/>
    <property type="match status" value="3"/>
</dbReference>
<name>C3YTT6_BRAFL</name>
<dbReference type="SMART" id="SM00032">
    <property type="entry name" value="CCP"/>
    <property type="match status" value="4"/>
</dbReference>
<dbReference type="SUPFAM" id="SSF49854">
    <property type="entry name" value="Spermadhesin, CUB domain"/>
    <property type="match status" value="1"/>
</dbReference>
<dbReference type="eggNOG" id="KOG4297">
    <property type="taxonomic scope" value="Eukaryota"/>
</dbReference>
<feature type="domain" description="Sushi" evidence="8">
    <location>
        <begin position="307"/>
        <end position="369"/>
    </location>
</feature>
<dbReference type="STRING" id="7739.C3YTT6"/>
<keyword evidence="6" id="KW-0812">Transmembrane</keyword>
<evidence type="ECO:0000256" key="5">
    <source>
        <dbReference type="PROSITE-ProRule" id="PRU00302"/>
    </source>
</evidence>
<evidence type="ECO:0000256" key="3">
    <source>
        <dbReference type="ARBA" id="ARBA00022737"/>
    </source>
</evidence>
<reference evidence="9" key="1">
    <citation type="journal article" date="2008" name="Nature">
        <title>The amphioxus genome and the evolution of the chordate karyotype.</title>
        <authorList>
            <consortium name="US DOE Joint Genome Institute (JGI-PGF)"/>
            <person name="Putnam N.H."/>
            <person name="Butts T."/>
            <person name="Ferrier D.E.K."/>
            <person name="Furlong R.F."/>
            <person name="Hellsten U."/>
            <person name="Kawashima T."/>
            <person name="Robinson-Rechavi M."/>
            <person name="Shoguchi E."/>
            <person name="Terry A."/>
            <person name="Yu J.-K."/>
            <person name="Benito-Gutierrez E.L."/>
            <person name="Dubchak I."/>
            <person name="Garcia-Fernandez J."/>
            <person name="Gibson-Brown J.J."/>
            <person name="Grigoriev I.V."/>
            <person name="Horton A.C."/>
            <person name="de Jong P.J."/>
            <person name="Jurka J."/>
            <person name="Kapitonov V.V."/>
            <person name="Kohara Y."/>
            <person name="Kuroki Y."/>
            <person name="Lindquist E."/>
            <person name="Lucas S."/>
            <person name="Osoegawa K."/>
            <person name="Pennacchio L.A."/>
            <person name="Salamov A.A."/>
            <person name="Satou Y."/>
            <person name="Sauka-Spengler T."/>
            <person name="Schmutz J."/>
            <person name="Shin-I T."/>
            <person name="Toyoda A."/>
            <person name="Bronner-Fraser M."/>
            <person name="Fujiyama A."/>
            <person name="Holland L.Z."/>
            <person name="Holland P.W.H."/>
            <person name="Satoh N."/>
            <person name="Rokhsar D.S."/>
        </authorList>
    </citation>
    <scope>NUCLEOTIDE SEQUENCE [LARGE SCALE GENOMIC DNA]</scope>
    <source>
        <strain evidence="9">S238N-H82</strain>
        <tissue evidence="9">Testes</tissue>
    </source>
</reference>
<evidence type="ECO:0000313" key="9">
    <source>
        <dbReference type="EMBL" id="EEN56213.1"/>
    </source>
</evidence>
<feature type="transmembrane region" description="Helical" evidence="6">
    <location>
        <begin position="420"/>
        <end position="442"/>
    </location>
</feature>
<dbReference type="InterPro" id="IPR000859">
    <property type="entry name" value="CUB_dom"/>
</dbReference>
<accession>C3YTT6</accession>
<keyword evidence="4 5" id="KW-1015">Disulfide bond</keyword>
<evidence type="ECO:0000259" key="8">
    <source>
        <dbReference type="PROSITE" id="PS50923"/>
    </source>
</evidence>
<dbReference type="InterPro" id="IPR051277">
    <property type="entry name" value="SEZ6_CSMD_C4BPB_Regulators"/>
</dbReference>
<organism>
    <name type="scientific">Branchiostoma floridae</name>
    <name type="common">Florida lancelet</name>
    <name type="synonym">Amphioxus</name>
    <dbReference type="NCBI Taxonomy" id="7739"/>
    <lineage>
        <taxon>Eukaryota</taxon>
        <taxon>Metazoa</taxon>
        <taxon>Chordata</taxon>
        <taxon>Cephalochordata</taxon>
        <taxon>Leptocardii</taxon>
        <taxon>Amphioxiformes</taxon>
        <taxon>Branchiostomatidae</taxon>
        <taxon>Branchiostoma</taxon>
    </lineage>
</organism>
<dbReference type="PANTHER" id="PTHR45656:SF4">
    <property type="entry name" value="PROTEIN CBR-CLEC-78"/>
    <property type="match status" value="1"/>
</dbReference>
<keyword evidence="1 5" id="KW-0768">Sushi</keyword>
<dbReference type="AlphaFoldDB" id="C3YTT6"/>
<evidence type="ECO:0000256" key="6">
    <source>
        <dbReference type="SAM" id="Phobius"/>
    </source>
</evidence>
<proteinExistence type="predicted"/>
<dbReference type="PANTHER" id="PTHR45656">
    <property type="entry name" value="PROTEIN CBR-CLEC-78"/>
    <property type="match status" value="1"/>
</dbReference>
<evidence type="ECO:0000259" key="7">
    <source>
        <dbReference type="PROSITE" id="PS01180"/>
    </source>
</evidence>
<dbReference type="InParanoid" id="C3YTT6"/>
<keyword evidence="6" id="KW-0472">Membrane</keyword>
<dbReference type="Gene3D" id="2.60.120.290">
    <property type="entry name" value="Spermadhesin, CUB domain"/>
    <property type="match status" value="1"/>
</dbReference>
<feature type="disulfide bond" evidence="5">
    <location>
        <begin position="378"/>
        <end position="405"/>
    </location>
</feature>
<keyword evidence="3" id="KW-0677">Repeat</keyword>
<dbReference type="SMART" id="SM00042">
    <property type="entry name" value="CUB"/>
    <property type="match status" value="1"/>
</dbReference>
<dbReference type="InterPro" id="IPR035976">
    <property type="entry name" value="Sushi/SCR/CCP_sf"/>
</dbReference>
<sequence>MSAQGPLFCVNIGAAGTVTCRLGTVTLKDPIGHISSPGHYPDSYTNNQHCEWNIRAPEGYTVMVKFKSIQLSERPDQQGVHTGPNHVSIYDGDKTEGLLYRWTGKSTVHRPARPDPFISYTNQVFITFDAFLGEDIINLEGFYLDYRILPAGTPHPGECVDYGPIPNGRTFPPHGPYRIRDALRLECASGTAPQPPDTVGDTLECEQEKGRSFPRWTLPTDQLLSDITCEADYCGDPGPIPHGKRIDSTTSPSEHAGKVFLPGDSVTYTCEPGYEMVGPATLTCAPGTVYKYHWDNYRPSCRRSSWTPCTDPGVPKHGSRQHPDGYDVGSTVTFTCNAGYYPSGSQTRTCGPGADGSSGWSGVQPTCDHLGYVAVFECDPGYVMTSGSPVRTCRNGAWDGDTPVCEGPPGKQGRAVNTGAAIGGSVSAVVLVAAVIGGVCYYRKKCRTQEPEIEREWLYAYQQPYYAIPAHRPA</sequence>
<dbReference type="InterPro" id="IPR035914">
    <property type="entry name" value="Sperma_CUB_dom_sf"/>
</dbReference>
<dbReference type="SUPFAM" id="SSF57535">
    <property type="entry name" value="Complement control module/SCR domain"/>
    <property type="match status" value="3"/>
</dbReference>
<feature type="domain" description="Sushi" evidence="8">
    <location>
        <begin position="371"/>
        <end position="407"/>
    </location>
</feature>
<dbReference type="PROSITE" id="PS01180">
    <property type="entry name" value="CUB"/>
    <property type="match status" value="1"/>
</dbReference>
<evidence type="ECO:0000256" key="1">
    <source>
        <dbReference type="ARBA" id="ARBA00022659"/>
    </source>
</evidence>
<keyword evidence="2" id="KW-0732">Signal</keyword>
<evidence type="ECO:0000256" key="2">
    <source>
        <dbReference type="ARBA" id="ARBA00022729"/>
    </source>
</evidence>
<protein>
    <submittedName>
        <fullName evidence="9">Uncharacterized protein</fullName>
    </submittedName>
</protein>
<dbReference type="Gene3D" id="2.10.70.10">
    <property type="entry name" value="Complement Module, domain 1"/>
    <property type="match status" value="3"/>
</dbReference>
<keyword evidence="6" id="KW-1133">Transmembrane helix</keyword>
<dbReference type="CDD" id="cd00041">
    <property type="entry name" value="CUB"/>
    <property type="match status" value="1"/>
</dbReference>
<dbReference type="Pfam" id="PF00084">
    <property type="entry name" value="Sushi"/>
    <property type="match status" value="3"/>
</dbReference>
<feature type="domain" description="Sushi" evidence="8">
    <location>
        <begin position="232"/>
        <end position="303"/>
    </location>
</feature>
<comment type="caution">
    <text evidence="5">Lacks conserved residue(s) required for the propagation of feature annotation.</text>
</comment>
<evidence type="ECO:0000256" key="4">
    <source>
        <dbReference type="ARBA" id="ARBA00023157"/>
    </source>
</evidence>
<dbReference type="EMBL" id="GG666552">
    <property type="protein sequence ID" value="EEN56213.1"/>
    <property type="molecule type" value="Genomic_DNA"/>
</dbReference>
<dbReference type="CDD" id="cd00033">
    <property type="entry name" value="CCP"/>
    <property type="match status" value="2"/>
</dbReference>
<dbReference type="Pfam" id="PF00431">
    <property type="entry name" value="CUB"/>
    <property type="match status" value="1"/>
</dbReference>
<dbReference type="InterPro" id="IPR000436">
    <property type="entry name" value="Sushi_SCR_CCP_dom"/>
</dbReference>
<gene>
    <name evidence="9" type="ORF">BRAFLDRAFT_66706</name>
</gene>